<evidence type="ECO:0000256" key="1">
    <source>
        <dbReference type="ARBA" id="ARBA00004173"/>
    </source>
</evidence>
<dbReference type="AlphaFoldDB" id="A0A9Q9AQ37"/>
<keyword evidence="4" id="KW-0496">Mitochondrion</keyword>
<evidence type="ECO:0000256" key="2">
    <source>
        <dbReference type="ARBA" id="ARBA00008197"/>
    </source>
</evidence>
<name>A0A9Q9AQ37_9PEZI</name>
<organism evidence="6 7">
    <name type="scientific">Septoria linicola</name>
    <dbReference type="NCBI Taxonomy" id="215465"/>
    <lineage>
        <taxon>Eukaryota</taxon>
        <taxon>Fungi</taxon>
        <taxon>Dikarya</taxon>
        <taxon>Ascomycota</taxon>
        <taxon>Pezizomycotina</taxon>
        <taxon>Dothideomycetes</taxon>
        <taxon>Dothideomycetidae</taxon>
        <taxon>Mycosphaerellales</taxon>
        <taxon>Mycosphaerellaceae</taxon>
        <taxon>Septoria</taxon>
    </lineage>
</organism>
<dbReference type="Pfam" id="PF15786">
    <property type="entry name" value="PET117"/>
    <property type="match status" value="1"/>
</dbReference>
<keyword evidence="5" id="KW-0812">Transmembrane</keyword>
<feature type="transmembrane region" description="Helical" evidence="5">
    <location>
        <begin position="6"/>
        <end position="24"/>
    </location>
</feature>
<keyword evidence="7" id="KW-1185">Reference proteome</keyword>
<evidence type="ECO:0000256" key="4">
    <source>
        <dbReference type="ARBA" id="ARBA00023128"/>
    </source>
</evidence>
<dbReference type="GO" id="GO:0033617">
    <property type="term" value="P:mitochondrial respiratory chain complex IV assembly"/>
    <property type="evidence" value="ECO:0007669"/>
    <property type="project" value="TreeGrafter"/>
</dbReference>
<keyword evidence="3" id="KW-0809">Transit peptide</keyword>
<sequence length="82" mass="9254">MSTAAKLTLGGTIVSAIGIVIFVHRQQKVDQALMHAGVIRDMEQQRVKKERQADFEIQRQLEEQYKKLQNVSDSTDGQVNAK</sequence>
<reference evidence="6" key="1">
    <citation type="submission" date="2022-06" db="EMBL/GenBank/DDBJ databases">
        <title>Complete genome sequences of two strains of the flax pathogen Septoria linicola.</title>
        <authorList>
            <person name="Lapalu N."/>
            <person name="Simon A."/>
            <person name="Demenou B."/>
            <person name="Paumier D."/>
            <person name="Guillot M.-P."/>
            <person name="Gout L."/>
            <person name="Valade R."/>
        </authorList>
    </citation>
    <scope>NUCLEOTIDE SEQUENCE</scope>
    <source>
        <strain evidence="6">SE15195</strain>
    </source>
</reference>
<proteinExistence type="inferred from homology"/>
<evidence type="ECO:0000313" key="6">
    <source>
        <dbReference type="EMBL" id="USW53647.1"/>
    </source>
</evidence>
<comment type="similarity">
    <text evidence="2">Belongs to the PET117 family.</text>
</comment>
<keyword evidence="5" id="KW-1133">Transmembrane helix</keyword>
<gene>
    <name evidence="6" type="ORF">Slin15195_G069660</name>
</gene>
<comment type="subcellular location">
    <subcellularLocation>
        <location evidence="1">Mitochondrion</location>
    </subcellularLocation>
</comment>
<dbReference type="EMBL" id="CP099422">
    <property type="protein sequence ID" value="USW53647.1"/>
    <property type="molecule type" value="Genomic_DNA"/>
</dbReference>
<dbReference type="InterPro" id="IPR031568">
    <property type="entry name" value="Pet117"/>
</dbReference>
<dbReference type="GO" id="GO:0005739">
    <property type="term" value="C:mitochondrion"/>
    <property type="evidence" value="ECO:0007669"/>
    <property type="project" value="UniProtKB-SubCell"/>
</dbReference>
<protein>
    <recommendedName>
        <fullName evidence="8">Cytochrome c oxidase assembly protein</fullName>
    </recommendedName>
</protein>
<evidence type="ECO:0000256" key="5">
    <source>
        <dbReference type="SAM" id="Phobius"/>
    </source>
</evidence>
<dbReference type="OrthoDB" id="76305at2759"/>
<evidence type="ECO:0000256" key="3">
    <source>
        <dbReference type="ARBA" id="ARBA00022946"/>
    </source>
</evidence>
<evidence type="ECO:0000313" key="7">
    <source>
        <dbReference type="Proteomes" id="UP001056384"/>
    </source>
</evidence>
<dbReference type="PANTHER" id="PTHR28163">
    <property type="entry name" value="PROTEIN PET117 HOMOLOG, MITOCHONDRIAL"/>
    <property type="match status" value="1"/>
</dbReference>
<dbReference type="Proteomes" id="UP001056384">
    <property type="component" value="Chromosome 5"/>
</dbReference>
<evidence type="ECO:0008006" key="8">
    <source>
        <dbReference type="Google" id="ProtNLM"/>
    </source>
</evidence>
<dbReference type="PANTHER" id="PTHR28163:SF1">
    <property type="entry name" value="PROTEIN PET117 HOMOLOG, MITOCHONDRIAL"/>
    <property type="match status" value="1"/>
</dbReference>
<accession>A0A9Q9AQ37</accession>
<keyword evidence="5" id="KW-0472">Membrane</keyword>